<reference evidence="3" key="1">
    <citation type="submission" date="2023-06" db="EMBL/GenBank/DDBJ databases">
        <title>Genome-scale phylogeny and comparative genomics of the fungal order Sordariales.</title>
        <authorList>
            <consortium name="Lawrence Berkeley National Laboratory"/>
            <person name="Hensen N."/>
            <person name="Bonometti L."/>
            <person name="Westerberg I."/>
            <person name="Brannstrom I.O."/>
            <person name="Guillou S."/>
            <person name="Cros-Aarteil S."/>
            <person name="Calhoun S."/>
            <person name="Haridas S."/>
            <person name="Kuo A."/>
            <person name="Mondo S."/>
            <person name="Pangilinan J."/>
            <person name="Riley R."/>
            <person name="Labutti K."/>
            <person name="Andreopoulos B."/>
            <person name="Lipzen A."/>
            <person name="Chen C."/>
            <person name="Yanf M."/>
            <person name="Daum C."/>
            <person name="Ng V."/>
            <person name="Clum A."/>
            <person name="Steindorff A."/>
            <person name="Ohm R."/>
            <person name="Martin F."/>
            <person name="Silar P."/>
            <person name="Natvig D."/>
            <person name="Lalanne C."/>
            <person name="Gautier V."/>
            <person name="Ament-Velasquez S.L."/>
            <person name="Kruys A."/>
            <person name="Hutchinson M.I."/>
            <person name="Powell A.J."/>
            <person name="Barry K."/>
            <person name="Miller A.N."/>
            <person name="Grigoriev I.V."/>
            <person name="Debuchy R."/>
            <person name="Gladieux P."/>
            <person name="Thoren M.H."/>
            <person name="Johannesson H."/>
        </authorList>
    </citation>
    <scope>NUCLEOTIDE SEQUENCE</scope>
    <source>
        <strain evidence="3">PSN4</strain>
    </source>
</reference>
<sequence length="340" mass="36535">MIPFIILLLSVLATASITTPSATPIILGNWTLSSLSRSCSPTDNECHYAFDLHEVPSPSSPPSSSPSQPTTFLSCFLRVNGSSQDDFPQTKCDPEFETDSDRLSVSGGWSGRGQQDAFVTVVVTDATWGAYAFFGFSEAEFGEMGIVERSMTSPAFEVGSLTGRRRPFGLSGGDRVSVERQAWMGSGVDGMGMEKRGEERRDGGGGEGGSLQILRLRKYFEQDQKATYLSFLVSSSLPSSQTQNPTTCELRIPNTAPNSSWYGLVCDPYSISWGYESATDGAIMTVCDASTGMDAFFGFDHVNQGDSVVLGDSGWEPLHDTGYMPEAAVSLILLVGMICA</sequence>
<keyword evidence="4" id="KW-1185">Reference proteome</keyword>
<gene>
    <name evidence="3" type="ORF">QBC47DRAFT_412251</name>
</gene>
<keyword evidence="2" id="KW-0732">Signal</keyword>
<feature type="chain" id="PRO_5042605935" evidence="2">
    <location>
        <begin position="16"/>
        <end position="340"/>
    </location>
</feature>
<dbReference type="EMBL" id="MU839831">
    <property type="protein sequence ID" value="KAK1756893.1"/>
    <property type="molecule type" value="Genomic_DNA"/>
</dbReference>
<evidence type="ECO:0000256" key="1">
    <source>
        <dbReference type="SAM" id="MobiDB-lite"/>
    </source>
</evidence>
<evidence type="ECO:0000256" key="2">
    <source>
        <dbReference type="SAM" id="SignalP"/>
    </source>
</evidence>
<evidence type="ECO:0000313" key="4">
    <source>
        <dbReference type="Proteomes" id="UP001239445"/>
    </source>
</evidence>
<comment type="caution">
    <text evidence="3">The sequence shown here is derived from an EMBL/GenBank/DDBJ whole genome shotgun (WGS) entry which is preliminary data.</text>
</comment>
<organism evidence="3 4">
    <name type="scientific">Echria macrotheca</name>
    <dbReference type="NCBI Taxonomy" id="438768"/>
    <lineage>
        <taxon>Eukaryota</taxon>
        <taxon>Fungi</taxon>
        <taxon>Dikarya</taxon>
        <taxon>Ascomycota</taxon>
        <taxon>Pezizomycotina</taxon>
        <taxon>Sordariomycetes</taxon>
        <taxon>Sordariomycetidae</taxon>
        <taxon>Sordariales</taxon>
        <taxon>Schizotheciaceae</taxon>
        <taxon>Echria</taxon>
    </lineage>
</organism>
<feature type="region of interest" description="Disordered" evidence="1">
    <location>
        <begin position="86"/>
        <end position="108"/>
    </location>
</feature>
<dbReference type="Proteomes" id="UP001239445">
    <property type="component" value="Unassembled WGS sequence"/>
</dbReference>
<dbReference type="AlphaFoldDB" id="A0AAJ0BEM9"/>
<feature type="compositionally biased region" description="Basic and acidic residues" evidence="1">
    <location>
        <begin position="192"/>
        <end position="204"/>
    </location>
</feature>
<feature type="signal peptide" evidence="2">
    <location>
        <begin position="1"/>
        <end position="15"/>
    </location>
</feature>
<protein>
    <submittedName>
        <fullName evidence="3">Uncharacterized protein</fullName>
    </submittedName>
</protein>
<proteinExistence type="predicted"/>
<accession>A0AAJ0BEM9</accession>
<evidence type="ECO:0000313" key="3">
    <source>
        <dbReference type="EMBL" id="KAK1756893.1"/>
    </source>
</evidence>
<name>A0AAJ0BEM9_9PEZI</name>
<feature type="region of interest" description="Disordered" evidence="1">
    <location>
        <begin position="187"/>
        <end position="207"/>
    </location>
</feature>